<proteinExistence type="predicted"/>
<name>W4ERV9_9BACL</name>
<protein>
    <submittedName>
        <fullName evidence="1">Uncharacterized protein</fullName>
    </submittedName>
</protein>
<dbReference type="EMBL" id="ASQA01000034">
    <property type="protein sequence ID" value="ETT82521.1"/>
    <property type="molecule type" value="Genomic_DNA"/>
</dbReference>
<evidence type="ECO:0000313" key="1">
    <source>
        <dbReference type="EMBL" id="ETT82521.1"/>
    </source>
</evidence>
<reference evidence="1 2" key="1">
    <citation type="journal article" date="2014" name="BMC Genomics">
        <title>Genomic comparison of sporeforming bacilli isolated from milk.</title>
        <authorList>
            <person name="Moreno Switt A.I."/>
            <person name="Andrus A.D."/>
            <person name="Ranieri M.L."/>
            <person name="Orsi R.H."/>
            <person name="Ivy R."/>
            <person name="den Bakker H.C."/>
            <person name="Martin N.H."/>
            <person name="Wiedmann M."/>
            <person name="Boor K.J."/>
        </authorList>
    </citation>
    <scope>NUCLEOTIDE SEQUENCE [LARGE SCALE GENOMIC DNA]</scope>
    <source>
        <strain evidence="1 2">FSL R5-213</strain>
    </source>
</reference>
<keyword evidence="2" id="KW-1185">Reference proteome</keyword>
<evidence type="ECO:0000313" key="2">
    <source>
        <dbReference type="Proteomes" id="UP000019062"/>
    </source>
</evidence>
<dbReference type="AlphaFoldDB" id="W4ERV9"/>
<accession>W4ERV9</accession>
<comment type="caution">
    <text evidence="1">The sequence shown here is derived from an EMBL/GenBank/DDBJ whole genome shotgun (WGS) entry which is preliminary data.</text>
</comment>
<organism evidence="1 2">
    <name type="scientific">Viridibacillus arenosi FSL R5-213</name>
    <dbReference type="NCBI Taxonomy" id="1227360"/>
    <lineage>
        <taxon>Bacteria</taxon>
        <taxon>Bacillati</taxon>
        <taxon>Bacillota</taxon>
        <taxon>Bacilli</taxon>
        <taxon>Bacillales</taxon>
        <taxon>Caryophanaceae</taxon>
        <taxon>Viridibacillus</taxon>
    </lineage>
</organism>
<dbReference type="Proteomes" id="UP000019062">
    <property type="component" value="Unassembled WGS sequence"/>
</dbReference>
<gene>
    <name evidence="1" type="ORF">C176_16062</name>
</gene>
<sequence>MDSAKAIKNYNKKEKGFGMMTCRNPFLYNMKQLFNYDKPFSLLVFVPKRFGKIKCNITIQMGCAGESSGVYFNILKLLKSIRYFWELIFFCYV</sequence>